<dbReference type="Proteomes" id="UP000325295">
    <property type="component" value="Chromosome"/>
</dbReference>
<dbReference type="EMBL" id="CP043939">
    <property type="protein sequence ID" value="QER67204.1"/>
    <property type="molecule type" value="Genomic_DNA"/>
</dbReference>
<keyword evidence="1" id="KW-1133">Transmembrane helix</keyword>
<evidence type="ECO:0000313" key="3">
    <source>
        <dbReference type="Proteomes" id="UP000325295"/>
    </source>
</evidence>
<dbReference type="KEGG" id="lnn:F0161_04590"/>
<feature type="transmembrane region" description="Helical" evidence="1">
    <location>
        <begin position="114"/>
        <end position="134"/>
    </location>
</feature>
<proteinExistence type="predicted"/>
<organism evidence="2 3">
    <name type="scientific">Paucilactobacillus nenjiangensis</name>
    <dbReference type="NCBI Taxonomy" id="1296540"/>
    <lineage>
        <taxon>Bacteria</taxon>
        <taxon>Bacillati</taxon>
        <taxon>Bacillota</taxon>
        <taxon>Bacilli</taxon>
        <taxon>Lactobacillales</taxon>
        <taxon>Lactobacillaceae</taxon>
        <taxon>Paucilactobacillus</taxon>
    </lineage>
</organism>
<evidence type="ECO:0000256" key="1">
    <source>
        <dbReference type="SAM" id="Phobius"/>
    </source>
</evidence>
<evidence type="ECO:0000313" key="2">
    <source>
        <dbReference type="EMBL" id="QER67204.1"/>
    </source>
</evidence>
<gene>
    <name evidence="2" type="ORF">F0161_04590</name>
</gene>
<sequence length="149" mass="16918">MIKKILLQLTKGAVIGVNAGLLISLAFSYLLKLNEYVPAPPRFLNHFHNQTNAMLVSVIIWAVIGGVFSCTNLIFSEFDWSITKMTIVHFGITFFLFLPLALIAGWFPFSLFNISAFFVEFGIIYSIIWIISMLQTKKEINKINARLLK</sequence>
<dbReference type="Pfam" id="PF11457">
    <property type="entry name" value="DUF3021"/>
    <property type="match status" value="1"/>
</dbReference>
<dbReference type="InterPro" id="IPR021560">
    <property type="entry name" value="DUF3021"/>
</dbReference>
<feature type="transmembrane region" description="Helical" evidence="1">
    <location>
        <begin position="12"/>
        <end position="31"/>
    </location>
</feature>
<keyword evidence="1" id="KW-0472">Membrane</keyword>
<feature type="transmembrane region" description="Helical" evidence="1">
    <location>
        <begin position="51"/>
        <end position="75"/>
    </location>
</feature>
<accession>A0A5P1X2U4</accession>
<reference evidence="2 3" key="1">
    <citation type="submission" date="2019-09" db="EMBL/GenBank/DDBJ databases">
        <title>Complete Genome Sequence of Lactobacillus nenjiangensis SH-Y15, isolated from sauerkraut.</title>
        <authorList>
            <person name="Yang H."/>
        </authorList>
    </citation>
    <scope>NUCLEOTIDE SEQUENCE [LARGE SCALE GENOMIC DNA]</scope>
    <source>
        <strain evidence="2 3">SH-Y15</strain>
    </source>
</reference>
<dbReference type="AlphaFoldDB" id="A0A5P1X2U4"/>
<feature type="transmembrane region" description="Helical" evidence="1">
    <location>
        <begin position="87"/>
        <end position="108"/>
    </location>
</feature>
<protein>
    <submittedName>
        <fullName evidence="2">DUF3021 domain-containing protein</fullName>
    </submittedName>
</protein>
<name>A0A5P1X2U4_9LACO</name>
<keyword evidence="1" id="KW-0812">Transmembrane</keyword>
<keyword evidence="3" id="KW-1185">Reference proteome</keyword>
<dbReference type="OrthoDB" id="1698302at2"/>
<dbReference type="RefSeq" id="WP_150203857.1">
    <property type="nucleotide sequence ID" value="NZ_CAUQTN010000018.1"/>
</dbReference>